<comment type="subcellular location">
    <subcellularLocation>
        <location evidence="10">Endomembrane system</location>
        <topology evidence="10">Single-pass type II membrane protein</topology>
    </subcellularLocation>
    <subcellularLocation>
        <location evidence="1">Golgi apparatus membrane</location>
        <topology evidence="1">Single-pass membrane protein</topology>
    </subcellularLocation>
</comment>
<dbReference type="GO" id="GO:0000136">
    <property type="term" value="C:mannan polymerase complex"/>
    <property type="evidence" value="ECO:0007669"/>
    <property type="project" value="TreeGrafter"/>
</dbReference>
<evidence type="ECO:0000313" key="13">
    <source>
        <dbReference type="EMBL" id="KJX93948.1"/>
    </source>
</evidence>
<gene>
    <name evidence="13" type="ORF">TI39_contig4231g00012</name>
</gene>
<keyword evidence="7" id="KW-1133">Transmembrane helix</keyword>
<dbReference type="PANTHER" id="PTHR31834:SF1">
    <property type="entry name" value="INITIATION-SPECIFIC ALPHA-1,6-MANNOSYLTRANSFERASE"/>
    <property type="match status" value="1"/>
</dbReference>
<dbReference type="AlphaFoldDB" id="A0A0F4G991"/>
<keyword evidence="12" id="KW-0732">Signal</keyword>
<name>A0A0F4G991_9PEZI</name>
<dbReference type="OrthoDB" id="411251at2759"/>
<dbReference type="FunFam" id="3.90.550.20:FF:000002">
    <property type="entry name" value="Initiation-specific alpha-1,6-mannosyltransferase"/>
    <property type="match status" value="1"/>
</dbReference>
<evidence type="ECO:0000256" key="4">
    <source>
        <dbReference type="ARBA" id="ARBA00022679"/>
    </source>
</evidence>
<feature type="region of interest" description="Disordered" evidence="11">
    <location>
        <begin position="55"/>
        <end position="75"/>
    </location>
</feature>
<keyword evidence="3 13" id="KW-0328">Glycosyltransferase</keyword>
<sequence>MLTFRRALLVAAVVLTCFLFLRNSHPAQTNAYKPSNSPKPTGSYIDNRKIVEASPKPVEHASEEHPKPVISQQKEESHIALSDKKVRPQIPLADLKAKTLRQQLAYAFPYNVEAKFPAYVWQTWKTTPASGAFPEEWRAAEASWTQLHPDFVHEVITDSVAVNMVRHFYASLPEVQEAYAALPAPVLKADFFRYLILLARGGIYSDIDTTALKSAVEWVPTEVSRETYGLVIGIEADPDREDWHEWYSRRIQFCQWTIQSKPGHPVLLDIVAAITEETLRRKRAGEFSSRHMKKVMKDVVEFTGPALWTDIVFKFFNNPDYFDMSTSKGNITWRQFTGITQAKKVGDVVVLPITSFSPGVQQMGAMDIDDPMAFVHHKFDGSWKPENLRHIGEQTENDD</sequence>
<evidence type="ECO:0000256" key="7">
    <source>
        <dbReference type="ARBA" id="ARBA00022989"/>
    </source>
</evidence>
<evidence type="ECO:0000256" key="12">
    <source>
        <dbReference type="SAM" id="SignalP"/>
    </source>
</evidence>
<comment type="caution">
    <text evidence="13">The sequence shown here is derived from an EMBL/GenBank/DDBJ whole genome shotgun (WGS) entry which is preliminary data.</text>
</comment>
<dbReference type="SUPFAM" id="SSF53448">
    <property type="entry name" value="Nucleotide-diphospho-sugar transferases"/>
    <property type="match status" value="1"/>
</dbReference>
<dbReference type="InterPro" id="IPR029044">
    <property type="entry name" value="Nucleotide-diphossugar_trans"/>
</dbReference>
<evidence type="ECO:0000256" key="2">
    <source>
        <dbReference type="ARBA" id="ARBA00009003"/>
    </source>
</evidence>
<evidence type="ECO:0000256" key="1">
    <source>
        <dbReference type="ARBA" id="ARBA00004194"/>
    </source>
</evidence>
<dbReference type="GO" id="GO:0006487">
    <property type="term" value="P:protein N-linked glycosylation"/>
    <property type="evidence" value="ECO:0007669"/>
    <property type="project" value="TreeGrafter"/>
</dbReference>
<evidence type="ECO:0000256" key="9">
    <source>
        <dbReference type="ARBA" id="ARBA00023136"/>
    </source>
</evidence>
<dbReference type="GO" id="GO:0000009">
    <property type="term" value="F:alpha-1,6-mannosyltransferase activity"/>
    <property type="evidence" value="ECO:0007669"/>
    <property type="project" value="InterPro"/>
</dbReference>
<evidence type="ECO:0000313" key="14">
    <source>
        <dbReference type="Proteomes" id="UP000033647"/>
    </source>
</evidence>
<reference evidence="13 14" key="1">
    <citation type="submission" date="2015-03" db="EMBL/GenBank/DDBJ databases">
        <title>RNA-seq based gene annotation and comparative genomics of four Zymoseptoria species reveal species-specific pathogenicity related genes and transposable element activity.</title>
        <authorList>
            <person name="Grandaubert J."/>
            <person name="Bhattacharyya A."/>
            <person name="Stukenbrock E.H."/>
        </authorList>
    </citation>
    <scope>NUCLEOTIDE SEQUENCE [LARGE SCALE GENOMIC DNA]</scope>
    <source>
        <strain evidence="13 14">Zb18110</strain>
    </source>
</reference>
<comment type="similarity">
    <text evidence="2">Belongs to the glycosyltransferase 32 family.</text>
</comment>
<accession>A0A0F4G991</accession>
<keyword evidence="8" id="KW-0333">Golgi apparatus</keyword>
<dbReference type="Pfam" id="PF04488">
    <property type="entry name" value="Gly_transf_sug"/>
    <property type="match status" value="1"/>
</dbReference>
<keyword evidence="6" id="KW-0735">Signal-anchor</keyword>
<dbReference type="InterPro" id="IPR039367">
    <property type="entry name" value="Och1-like"/>
</dbReference>
<organism evidence="13 14">
    <name type="scientific">Zymoseptoria brevis</name>
    <dbReference type="NCBI Taxonomy" id="1047168"/>
    <lineage>
        <taxon>Eukaryota</taxon>
        <taxon>Fungi</taxon>
        <taxon>Dikarya</taxon>
        <taxon>Ascomycota</taxon>
        <taxon>Pezizomycotina</taxon>
        <taxon>Dothideomycetes</taxon>
        <taxon>Dothideomycetidae</taxon>
        <taxon>Mycosphaerellales</taxon>
        <taxon>Mycosphaerellaceae</taxon>
        <taxon>Zymoseptoria</taxon>
    </lineage>
</organism>
<dbReference type="STRING" id="1047168.A0A0F4G991"/>
<evidence type="ECO:0000256" key="3">
    <source>
        <dbReference type="ARBA" id="ARBA00022676"/>
    </source>
</evidence>
<dbReference type="Proteomes" id="UP000033647">
    <property type="component" value="Unassembled WGS sequence"/>
</dbReference>
<keyword evidence="14" id="KW-1185">Reference proteome</keyword>
<dbReference type="EMBL" id="LAFY01004190">
    <property type="protein sequence ID" value="KJX93948.1"/>
    <property type="molecule type" value="Genomic_DNA"/>
</dbReference>
<feature type="signal peptide" evidence="12">
    <location>
        <begin position="1"/>
        <end position="26"/>
    </location>
</feature>
<evidence type="ECO:0000256" key="10">
    <source>
        <dbReference type="ARBA" id="ARBA00060399"/>
    </source>
</evidence>
<keyword evidence="5" id="KW-0812">Transmembrane</keyword>
<evidence type="ECO:0000256" key="6">
    <source>
        <dbReference type="ARBA" id="ARBA00022968"/>
    </source>
</evidence>
<proteinExistence type="inferred from homology"/>
<dbReference type="InterPro" id="IPR007577">
    <property type="entry name" value="GlycoTrfase_DXD_sugar-bd_CS"/>
</dbReference>
<keyword evidence="9" id="KW-0472">Membrane</keyword>
<evidence type="ECO:0000256" key="11">
    <source>
        <dbReference type="SAM" id="MobiDB-lite"/>
    </source>
</evidence>
<evidence type="ECO:0000256" key="5">
    <source>
        <dbReference type="ARBA" id="ARBA00022692"/>
    </source>
</evidence>
<feature type="chain" id="PRO_5002468246" evidence="12">
    <location>
        <begin position="27"/>
        <end position="399"/>
    </location>
</feature>
<evidence type="ECO:0000256" key="8">
    <source>
        <dbReference type="ARBA" id="ARBA00023034"/>
    </source>
</evidence>
<dbReference type="Gene3D" id="3.90.550.20">
    <property type="match status" value="1"/>
</dbReference>
<protein>
    <submittedName>
        <fullName evidence="13">Initiation-specific alpha-1,6-mannosyltransferase like protein</fullName>
    </submittedName>
</protein>
<keyword evidence="4 13" id="KW-0808">Transferase</keyword>
<dbReference type="PANTHER" id="PTHR31834">
    <property type="entry name" value="INITIATION-SPECIFIC ALPHA-1,6-MANNOSYLTRANSFERASE"/>
    <property type="match status" value="1"/>
</dbReference>